<protein>
    <submittedName>
        <fullName evidence="3">Phospholipase D family protein</fullName>
    </submittedName>
</protein>
<dbReference type="Gene3D" id="3.30.870.10">
    <property type="entry name" value="Endonuclease Chain A"/>
    <property type="match status" value="2"/>
</dbReference>
<dbReference type="Proteomes" id="UP000295710">
    <property type="component" value="Unassembled WGS sequence"/>
</dbReference>
<feature type="domain" description="PLD phosphodiesterase" evidence="2">
    <location>
        <begin position="382"/>
        <end position="409"/>
    </location>
</feature>
<dbReference type="PROSITE" id="PS50035">
    <property type="entry name" value="PLD"/>
    <property type="match status" value="2"/>
</dbReference>
<keyword evidence="1" id="KW-0812">Transmembrane</keyword>
<dbReference type="AlphaFoldDB" id="A0A4R4FF86"/>
<dbReference type="PANTHER" id="PTHR21248:SF12">
    <property type="entry name" value="CARDIOLIPIN SYNTHASE C"/>
    <property type="match status" value="1"/>
</dbReference>
<dbReference type="GO" id="GO:0032049">
    <property type="term" value="P:cardiolipin biosynthetic process"/>
    <property type="evidence" value="ECO:0007669"/>
    <property type="project" value="UniProtKB-ARBA"/>
</dbReference>
<dbReference type="InterPro" id="IPR001736">
    <property type="entry name" value="PLipase_D/transphosphatidylase"/>
</dbReference>
<comment type="caution">
    <text evidence="3">The sequence shown here is derived from an EMBL/GenBank/DDBJ whole genome shotgun (WGS) entry which is preliminary data.</text>
</comment>
<evidence type="ECO:0000313" key="3">
    <source>
        <dbReference type="EMBL" id="TDA22257.1"/>
    </source>
</evidence>
<reference evidence="3 4" key="1">
    <citation type="journal article" date="2016" name="Nat. Microbiol.">
        <title>The Mouse Intestinal Bacterial Collection (miBC) provides host-specific insight into cultured diversity and functional potential of the gut microbiota.</title>
        <authorList>
            <person name="Lagkouvardos I."/>
            <person name="Pukall R."/>
            <person name="Abt B."/>
            <person name="Foesel B.U."/>
            <person name="Meier-Kolthoff J.P."/>
            <person name="Kumar N."/>
            <person name="Bresciani A."/>
            <person name="Martinez I."/>
            <person name="Just S."/>
            <person name="Ziegler C."/>
            <person name="Brugiroux S."/>
            <person name="Garzetti D."/>
            <person name="Wenning M."/>
            <person name="Bui T.P."/>
            <person name="Wang J."/>
            <person name="Hugenholtz F."/>
            <person name="Plugge C.M."/>
            <person name="Peterson D.A."/>
            <person name="Hornef M.W."/>
            <person name="Baines J.F."/>
            <person name="Smidt H."/>
            <person name="Walter J."/>
            <person name="Kristiansen K."/>
            <person name="Nielsen H.B."/>
            <person name="Haller D."/>
            <person name="Overmann J."/>
            <person name="Stecher B."/>
            <person name="Clavel T."/>
        </authorList>
    </citation>
    <scope>NUCLEOTIDE SEQUENCE [LARGE SCALE GENOMIC DNA]</scope>
    <source>
        <strain evidence="3 4">DSM 28560</strain>
    </source>
</reference>
<evidence type="ECO:0000259" key="2">
    <source>
        <dbReference type="PROSITE" id="PS50035"/>
    </source>
</evidence>
<dbReference type="EMBL" id="SMMX01000004">
    <property type="protein sequence ID" value="TDA22257.1"/>
    <property type="molecule type" value="Genomic_DNA"/>
</dbReference>
<keyword evidence="1" id="KW-0472">Membrane</keyword>
<dbReference type="RefSeq" id="WP_132276197.1">
    <property type="nucleotide sequence ID" value="NZ_JAOBST010000016.1"/>
</dbReference>
<proteinExistence type="predicted"/>
<sequence>MKKSLSKGPACKFRWRYILAAIVLSAIYVIAGTILSYVRQPGVSQEYKDMFDPKDCYSDEVSCDRACVIEDNEQALEERLRMIGQAKERIILSTFDFHADKSGKDMIAALMDAGKRGVDVKILVDGFSALQQMDGNAYFYALSTTRNVEIRVYNRINLLMPWKSMGRLHDKYVIADDGLYLLGGRNTYDYFLSDSGYRNYDRDVLVYSRSPQDKRSSIHQLEDYFESVWNLDECRAFHASPGAVSSGKASEAGKELEQRYRDMLRKYPVIDERADYEGMTYEVNRITLLSNPVHVYSKEPRVFYSLTELMKDTEEDISIHTPYIICNDWMYESLKSVCAGSGKAALMTNSVANNGNPFGASDYKINKEKLLETGITVYEYEGGVSYHGKSITIGDDISIIGSFNMDMRSTYLDTELMLVIDSEGVNSQLKGYMREYEAESVKVLDADTYDIPEGVTRQEISSKREFRVKVLTPFNWLRFLM</sequence>
<keyword evidence="4" id="KW-1185">Reference proteome</keyword>
<dbReference type="Pfam" id="PF13091">
    <property type="entry name" value="PLDc_2"/>
    <property type="match status" value="2"/>
</dbReference>
<dbReference type="InterPro" id="IPR025202">
    <property type="entry name" value="PLD-like_dom"/>
</dbReference>
<evidence type="ECO:0000313" key="4">
    <source>
        <dbReference type="Proteomes" id="UP000295710"/>
    </source>
</evidence>
<dbReference type="PANTHER" id="PTHR21248">
    <property type="entry name" value="CARDIOLIPIN SYNTHASE"/>
    <property type="match status" value="1"/>
</dbReference>
<dbReference type="SUPFAM" id="SSF56024">
    <property type="entry name" value="Phospholipase D/nuclease"/>
    <property type="match status" value="2"/>
</dbReference>
<feature type="domain" description="PLD phosphodiesterase" evidence="2">
    <location>
        <begin position="164"/>
        <end position="191"/>
    </location>
</feature>
<accession>A0A4R4FF86</accession>
<name>A0A4R4FF86_9FIRM</name>
<dbReference type="SMART" id="SM00155">
    <property type="entry name" value="PLDc"/>
    <property type="match status" value="2"/>
</dbReference>
<evidence type="ECO:0000256" key="1">
    <source>
        <dbReference type="SAM" id="Phobius"/>
    </source>
</evidence>
<gene>
    <name evidence="3" type="ORF">E1963_05680</name>
</gene>
<dbReference type="CDD" id="cd09113">
    <property type="entry name" value="PLDc_ymdC_like_2"/>
    <property type="match status" value="1"/>
</dbReference>
<feature type="transmembrane region" description="Helical" evidence="1">
    <location>
        <begin position="15"/>
        <end position="38"/>
    </location>
</feature>
<dbReference type="GO" id="GO:0030572">
    <property type="term" value="F:phosphatidyltransferase activity"/>
    <property type="evidence" value="ECO:0007669"/>
    <property type="project" value="UniProtKB-ARBA"/>
</dbReference>
<organism evidence="3 4">
    <name type="scientific">Extibacter muris</name>
    <dbReference type="NCBI Taxonomy" id="1796622"/>
    <lineage>
        <taxon>Bacteria</taxon>
        <taxon>Bacillati</taxon>
        <taxon>Bacillota</taxon>
        <taxon>Clostridia</taxon>
        <taxon>Lachnospirales</taxon>
        <taxon>Lachnospiraceae</taxon>
        <taxon>Extibacter</taxon>
    </lineage>
</organism>
<keyword evidence="1" id="KW-1133">Transmembrane helix</keyword>